<evidence type="ECO:0000256" key="4">
    <source>
        <dbReference type="SAM" id="MobiDB-lite"/>
    </source>
</evidence>
<dbReference type="SUPFAM" id="SSF74788">
    <property type="entry name" value="Cullin repeat-like"/>
    <property type="match status" value="1"/>
</dbReference>
<dbReference type="EMBL" id="SWLB01000014">
    <property type="protein sequence ID" value="KAF3329955.1"/>
    <property type="molecule type" value="Genomic_DNA"/>
</dbReference>
<dbReference type="InterPro" id="IPR016159">
    <property type="entry name" value="Cullin_repeat-like_dom_sf"/>
</dbReference>
<dbReference type="GO" id="GO:0005546">
    <property type="term" value="F:phosphatidylinositol-4,5-bisphosphate binding"/>
    <property type="evidence" value="ECO:0007669"/>
    <property type="project" value="InterPro"/>
</dbReference>
<gene>
    <name evidence="6" type="ORF">FCM35_KLT05286</name>
</gene>
<evidence type="ECO:0000313" key="6">
    <source>
        <dbReference type="EMBL" id="KAF3329955.1"/>
    </source>
</evidence>
<dbReference type="Gene3D" id="1.20.1280.170">
    <property type="entry name" value="Exocyst complex component Exo70"/>
    <property type="match status" value="1"/>
</dbReference>
<evidence type="ECO:0000256" key="3">
    <source>
        <dbReference type="RuleBase" id="RU365026"/>
    </source>
</evidence>
<dbReference type="GO" id="GO:0006887">
    <property type="term" value="P:exocytosis"/>
    <property type="evidence" value="ECO:0007669"/>
    <property type="project" value="UniProtKB-KW"/>
</dbReference>
<dbReference type="GO" id="GO:0000145">
    <property type="term" value="C:exocyst"/>
    <property type="evidence" value="ECO:0007669"/>
    <property type="project" value="InterPro"/>
</dbReference>
<feature type="domain" description="Exocyst complex subunit Exo70 C-terminal" evidence="5">
    <location>
        <begin position="178"/>
        <end position="524"/>
    </location>
</feature>
<dbReference type="PANTHER" id="PTHR12542">
    <property type="entry name" value="EXOCYST COMPLEX PROTEIN EXO70"/>
    <property type="match status" value="1"/>
</dbReference>
<reference evidence="6" key="1">
    <citation type="submission" date="2020-01" db="EMBL/GenBank/DDBJ databases">
        <title>Genome sequence of Kobresia littledalei, the first chromosome-level genome in the family Cyperaceae.</title>
        <authorList>
            <person name="Qu G."/>
        </authorList>
    </citation>
    <scope>NUCLEOTIDE SEQUENCE</scope>
    <source>
        <strain evidence="6">C.B.Clarke</strain>
        <tissue evidence="6">Leaf</tissue>
    </source>
</reference>
<comment type="function">
    <text evidence="3">Component of the exocyst complex.</text>
</comment>
<name>A0A833VKF0_9POAL</name>
<protein>
    <recommendedName>
        <fullName evidence="3">Exocyst subunit Exo70 family protein</fullName>
    </recommendedName>
</protein>
<sequence length="530" mass="59898">MTLRDLLSQPSSFSSHSNPSPQSISDSISIIQSAISHWDPHTSPISSSFLHASNHLHSHLLRLSTSSSATAASINHADQLRNIHTLLQSAMECLGESLRYYLFSISAIDLCSDKIATARSISQTMLSAGYGNECVSAYQSIRQSRITSQMVQLGFDQSANQPKAIRKLKWEILDRQIKSWTGIAPVVVQSLCSDEKQLCDEIFAMSPESVQNSIFSSIACDMALRFLSFPETVAVHLEHSPEKLFRLLDMYAVLSNLLPDIELIFGFKPDSSVRSQATLSLAKLSEAIRVVISNFELAIQKDPIKSSGVPGSAIHPLTRYVMNYLVYLSDFDLYLHEILVKLPPNCSSSFFEISDKLKNNGSVVSVTIAWMLFILLCKIDSKAETYSDAALSYLFLANNLRYILRKVQNCHLKEILSDDWMNEHGTKARQFMEGHVRSGWAHMAAMLRTKNETAEVVERLREFEMAFEKAMEERKNWAIADVAMRDEVRLMVEAMLVPEYCRWYQTHKDFGTVRFSPEDVKTSIMRFYAE</sequence>
<dbReference type="InterPro" id="IPR004140">
    <property type="entry name" value="Exo70"/>
</dbReference>
<keyword evidence="3" id="KW-0268">Exocytosis</keyword>
<organism evidence="6 7">
    <name type="scientific">Carex littledalei</name>
    <dbReference type="NCBI Taxonomy" id="544730"/>
    <lineage>
        <taxon>Eukaryota</taxon>
        <taxon>Viridiplantae</taxon>
        <taxon>Streptophyta</taxon>
        <taxon>Embryophyta</taxon>
        <taxon>Tracheophyta</taxon>
        <taxon>Spermatophyta</taxon>
        <taxon>Magnoliopsida</taxon>
        <taxon>Liliopsida</taxon>
        <taxon>Poales</taxon>
        <taxon>Cyperaceae</taxon>
        <taxon>Cyperoideae</taxon>
        <taxon>Cariceae</taxon>
        <taxon>Carex</taxon>
        <taxon>Carex subgen. Euthyceras</taxon>
    </lineage>
</organism>
<comment type="similarity">
    <text evidence="1 3">Belongs to the EXO70 family.</text>
</comment>
<comment type="caution">
    <text evidence="6">The sequence shown here is derived from an EMBL/GenBank/DDBJ whole genome shotgun (WGS) entry which is preliminary data.</text>
</comment>
<dbReference type="Pfam" id="PF03081">
    <property type="entry name" value="Exo70_C"/>
    <property type="match status" value="1"/>
</dbReference>
<dbReference type="InterPro" id="IPR046364">
    <property type="entry name" value="Exo70_C"/>
</dbReference>
<dbReference type="AlphaFoldDB" id="A0A833VKF0"/>
<keyword evidence="2 3" id="KW-0813">Transport</keyword>
<feature type="compositionally biased region" description="Low complexity" evidence="4">
    <location>
        <begin position="8"/>
        <end position="24"/>
    </location>
</feature>
<dbReference type="OrthoDB" id="1922221at2759"/>
<accession>A0A833VKF0</accession>
<dbReference type="Proteomes" id="UP000623129">
    <property type="component" value="Unassembled WGS sequence"/>
</dbReference>
<evidence type="ECO:0000256" key="2">
    <source>
        <dbReference type="ARBA" id="ARBA00022448"/>
    </source>
</evidence>
<proteinExistence type="inferred from homology"/>
<dbReference type="PANTHER" id="PTHR12542:SF17">
    <property type="entry name" value="EXOCYST SUBUNIT EXO70 FAMILY PROTEIN"/>
    <property type="match status" value="1"/>
</dbReference>
<keyword evidence="3" id="KW-0653">Protein transport</keyword>
<feature type="region of interest" description="Disordered" evidence="4">
    <location>
        <begin position="1"/>
        <end position="24"/>
    </location>
</feature>
<dbReference type="GO" id="GO:0015031">
    <property type="term" value="P:protein transport"/>
    <property type="evidence" value="ECO:0007669"/>
    <property type="project" value="UniProtKB-KW"/>
</dbReference>
<evidence type="ECO:0000256" key="1">
    <source>
        <dbReference type="ARBA" id="ARBA00006756"/>
    </source>
</evidence>
<evidence type="ECO:0000313" key="7">
    <source>
        <dbReference type="Proteomes" id="UP000623129"/>
    </source>
</evidence>
<evidence type="ECO:0000259" key="5">
    <source>
        <dbReference type="Pfam" id="PF03081"/>
    </source>
</evidence>
<keyword evidence="7" id="KW-1185">Reference proteome</keyword>